<feature type="region of interest" description="Disordered" evidence="1">
    <location>
        <begin position="390"/>
        <end position="413"/>
    </location>
</feature>
<reference evidence="2 3" key="2">
    <citation type="submission" date="2019-01" db="EMBL/GenBank/DDBJ databases">
        <title>The decoding of complex shrimp genome reveals the adaptation for benthos swimmer, frequently molting mechanism and breeding impact on genome.</title>
        <authorList>
            <person name="Sun Y."/>
            <person name="Gao Y."/>
            <person name="Yu Y."/>
        </authorList>
    </citation>
    <scope>NUCLEOTIDE SEQUENCE [LARGE SCALE GENOMIC DNA]</scope>
    <source>
        <tissue evidence="2">Muscle</tissue>
    </source>
</reference>
<evidence type="ECO:0000313" key="3">
    <source>
        <dbReference type="Proteomes" id="UP000283509"/>
    </source>
</evidence>
<keyword evidence="3" id="KW-1185">Reference proteome</keyword>
<comment type="caution">
    <text evidence="2">The sequence shown here is derived from an EMBL/GenBank/DDBJ whole genome shotgun (WGS) entry which is preliminary data.</text>
</comment>
<accession>A0A3R7NRY0</accession>
<dbReference type="EMBL" id="QCYY01003134">
    <property type="protein sequence ID" value="ROT65140.1"/>
    <property type="molecule type" value="Genomic_DNA"/>
</dbReference>
<name>A0A3R7NRY0_PENVA</name>
<dbReference type="AlphaFoldDB" id="A0A3R7NRY0"/>
<gene>
    <name evidence="2" type="ORF">C7M84_016910</name>
</gene>
<feature type="non-terminal residue" evidence="2">
    <location>
        <position position="1"/>
    </location>
</feature>
<protein>
    <submittedName>
        <fullName evidence="2">Uncharacterized protein</fullName>
    </submittedName>
</protein>
<evidence type="ECO:0000256" key="1">
    <source>
        <dbReference type="SAM" id="MobiDB-lite"/>
    </source>
</evidence>
<organism evidence="2 3">
    <name type="scientific">Penaeus vannamei</name>
    <name type="common">Whiteleg shrimp</name>
    <name type="synonym">Litopenaeus vannamei</name>
    <dbReference type="NCBI Taxonomy" id="6689"/>
    <lineage>
        <taxon>Eukaryota</taxon>
        <taxon>Metazoa</taxon>
        <taxon>Ecdysozoa</taxon>
        <taxon>Arthropoda</taxon>
        <taxon>Crustacea</taxon>
        <taxon>Multicrustacea</taxon>
        <taxon>Malacostraca</taxon>
        <taxon>Eumalacostraca</taxon>
        <taxon>Eucarida</taxon>
        <taxon>Decapoda</taxon>
        <taxon>Dendrobranchiata</taxon>
        <taxon>Penaeoidea</taxon>
        <taxon>Penaeidae</taxon>
        <taxon>Penaeus</taxon>
    </lineage>
</organism>
<reference evidence="2 3" key="1">
    <citation type="submission" date="2018-04" db="EMBL/GenBank/DDBJ databases">
        <authorList>
            <person name="Zhang X."/>
            <person name="Yuan J."/>
            <person name="Li F."/>
            <person name="Xiang J."/>
        </authorList>
    </citation>
    <scope>NUCLEOTIDE SEQUENCE [LARGE SCALE GENOMIC DNA]</scope>
    <source>
        <tissue evidence="2">Muscle</tissue>
    </source>
</reference>
<evidence type="ECO:0000313" key="2">
    <source>
        <dbReference type="EMBL" id="ROT65140.1"/>
    </source>
</evidence>
<sequence length="435" mass="47731">VFFPDTVRILVCMEDNRGNADICCNFTLAVFSFFTFSFPLHSLIPPPPPHTHTSFPFAPPPPLPLFTFIHPPFTLLPTFSSPFLSPISTLSPFPPSLQAPPESRDTDSTRRALSLLPARLLPSAPPPPQLPSLWFLLLKIHAAAAAGLTVRRNGPRKGESGRRPAVRGGFSRRGNCTRMNCVGSEGKASLERGKCSAIRRPSGRPVICPTRTPCARSLPARSRFCSGRIAILQTSLSSAFPHPRPRPRAKSPLRFLDCRPSTLFALTKNYCFPEPQLTRRSGDGSPPLPVRIPPHITSGTGCVGGGTAHQVSSPPPPRPHQQRIISHRERCFEISWEATRSVSSFYRVPCTFSLQPSLAIPRQLSRLFQRAPPAFLPSLHFACRAQRPSKVGVNEHQAPRPASRFTASPHSAQLQIPSPGLVPCKALPLMKDPRF</sequence>
<proteinExistence type="predicted"/>
<dbReference type="Proteomes" id="UP000283509">
    <property type="component" value="Unassembled WGS sequence"/>
</dbReference>